<reference evidence="8 9" key="1">
    <citation type="submission" date="2019-03" db="EMBL/GenBank/DDBJ databases">
        <title>Genomic Encyclopedia of Type Strains, Phase IV (KMG-IV): sequencing the most valuable type-strain genomes for metagenomic binning, comparative biology and taxonomic classification.</title>
        <authorList>
            <person name="Goeker M."/>
        </authorList>
    </citation>
    <scope>NUCLEOTIDE SEQUENCE [LARGE SCALE GENOMIC DNA]</scope>
    <source>
        <strain evidence="8 9">DSM 28403</strain>
    </source>
</reference>
<dbReference type="EC" id="1.8.5.-" evidence="6"/>
<evidence type="ECO:0000313" key="8">
    <source>
        <dbReference type="EMBL" id="TDQ58995.1"/>
    </source>
</evidence>
<dbReference type="InterPro" id="IPR000572">
    <property type="entry name" value="OxRdtase_Mopterin-bd_dom"/>
</dbReference>
<dbReference type="Gene3D" id="3.90.420.10">
    <property type="entry name" value="Oxidoreductase, molybdopterin-binding domain"/>
    <property type="match status" value="1"/>
</dbReference>
<keyword evidence="2 6" id="KW-0479">Metal-binding</keyword>
<dbReference type="PANTHER" id="PTHR43032:SF3">
    <property type="entry name" value="PROTEIN-METHIONINE-SULFOXIDE REDUCTASE CATALYTIC SUBUNIT MSRP"/>
    <property type="match status" value="1"/>
</dbReference>
<dbReference type="Proteomes" id="UP000295657">
    <property type="component" value="Unassembled WGS sequence"/>
</dbReference>
<feature type="binding site" evidence="6">
    <location>
        <begin position="235"/>
        <end position="237"/>
    </location>
    <ligand>
        <name>Mo-molybdopterin</name>
        <dbReference type="ChEBI" id="CHEBI:71302"/>
    </ligand>
</feature>
<comment type="caution">
    <text evidence="8">The sequence shown here is derived from an EMBL/GenBank/DDBJ whole genome shotgun (WGS) entry which is preliminary data.</text>
</comment>
<dbReference type="InterPro" id="IPR036374">
    <property type="entry name" value="OxRdtase_Mopterin-bd_sf"/>
</dbReference>
<dbReference type="HAMAP" id="MF_01206">
    <property type="entry name" value="MsrP"/>
    <property type="match status" value="1"/>
</dbReference>
<protein>
    <recommendedName>
        <fullName evidence="6">Protein-methionine-sulfoxide reductase catalytic subunit MsrP</fullName>
        <ecNumber evidence="6">1.8.5.-</ecNumber>
    </recommendedName>
</protein>
<organism evidence="8 9">
    <name type="scientific">Mesocricetibacter intestinalis</name>
    <dbReference type="NCBI Taxonomy" id="1521930"/>
    <lineage>
        <taxon>Bacteria</taxon>
        <taxon>Pseudomonadati</taxon>
        <taxon>Pseudomonadota</taxon>
        <taxon>Gammaproteobacteria</taxon>
        <taxon>Pasteurellales</taxon>
        <taxon>Pasteurellaceae</taxon>
        <taxon>Mesocricetibacter</taxon>
    </lineage>
</organism>
<comment type="catalytic activity">
    <reaction evidence="6">
        <text>L-methionyl-[protein] + a quinone + H2O = L-methionyl-(R)-S-oxide-[protein] + a quinol</text>
        <dbReference type="Rhea" id="RHEA:51296"/>
        <dbReference type="Rhea" id="RHEA-COMP:12313"/>
        <dbReference type="Rhea" id="RHEA-COMP:12314"/>
        <dbReference type="ChEBI" id="CHEBI:15377"/>
        <dbReference type="ChEBI" id="CHEBI:16044"/>
        <dbReference type="ChEBI" id="CHEBI:24646"/>
        <dbReference type="ChEBI" id="CHEBI:45764"/>
        <dbReference type="ChEBI" id="CHEBI:132124"/>
    </reaction>
</comment>
<proteinExistence type="inferred from homology"/>
<sequence length="320" mass="36473">MDKLTEKDITPEGIFHQRRKIIQAMGIIGTSVAVPSWVKAAATEKDARRPLDFIKDESGQNLSLTPENKVIGYNNFYEFGVPKEAPAKYASSLKTDPWTIEISGEVENPVTINMQQLLTQFPLEERIYRLRCVEAWSMVVPWIGFELNKLLALVRPTRKARFVEFETIYDPDNIPGQKNIFFGGGLKYPYVEGLTMEEAMHPLTIMAVGLYGKTLSPQNGAPIRLVVPWKYGFKNIKSIAKIRLKEHRPQTTWNILAPKEYGFYANVNPKVDHPRWSQGSERVIGGGGLFDIKRQPTLMFNGYEKEVGHLYANLDLKEHF</sequence>
<keyword evidence="4" id="KW-0574">Periplasm</keyword>
<dbReference type="GO" id="GO:0046872">
    <property type="term" value="F:metal ion binding"/>
    <property type="evidence" value="ECO:0007669"/>
    <property type="project" value="UniProtKB-KW"/>
</dbReference>
<comment type="catalytic activity">
    <reaction evidence="6">
        <text>L-methionyl-[protein] + a quinone + H2O = L-methionyl-(S)-S-oxide-[protein] + a quinol</text>
        <dbReference type="Rhea" id="RHEA:51292"/>
        <dbReference type="Rhea" id="RHEA-COMP:12313"/>
        <dbReference type="Rhea" id="RHEA-COMP:12315"/>
        <dbReference type="ChEBI" id="CHEBI:15377"/>
        <dbReference type="ChEBI" id="CHEBI:16044"/>
        <dbReference type="ChEBI" id="CHEBI:24646"/>
        <dbReference type="ChEBI" id="CHEBI:44120"/>
        <dbReference type="ChEBI" id="CHEBI:132124"/>
    </reaction>
</comment>
<dbReference type="AlphaFoldDB" id="A0A4R6VBG0"/>
<feature type="binding site" evidence="6">
    <location>
        <position position="74"/>
    </location>
    <ligand>
        <name>Mo-molybdopterin</name>
        <dbReference type="ChEBI" id="CHEBI:71302"/>
    </ligand>
</feature>
<feature type="binding site" evidence="6">
    <location>
        <position position="224"/>
    </location>
    <ligand>
        <name>Mo-molybdopterin</name>
        <dbReference type="ChEBI" id="CHEBI:71302"/>
    </ligand>
</feature>
<feature type="domain" description="Oxidoreductase molybdopterin-binding" evidence="7">
    <location>
        <begin position="93"/>
        <end position="253"/>
    </location>
</feature>
<dbReference type="InterPro" id="IPR022867">
    <property type="entry name" value="MsrP"/>
</dbReference>
<name>A0A4R6VBG0_9PAST</name>
<keyword evidence="5 6" id="KW-0560">Oxidoreductase</keyword>
<dbReference type="SUPFAM" id="SSF56524">
    <property type="entry name" value="Oxidoreductase molybdopterin-binding domain"/>
    <property type="match status" value="1"/>
</dbReference>
<comment type="subunit">
    <text evidence="6">Heterodimer of a catalytic subunit (MsrP) and a heme-binding subunit (MsrQ).</text>
</comment>
<dbReference type="Pfam" id="PF00174">
    <property type="entry name" value="Oxidored_molyb"/>
    <property type="match status" value="1"/>
</dbReference>
<comment type="function">
    <text evidence="6">Part of the MsrPQ system that repairs oxidized periplasmic proteins containing methionine sulfoxide residues (Met-O), using respiratory chain electrons. Thus protects these proteins from oxidative-stress damage caused by reactive species of oxygen and chlorine generated by the host defense mechanisms. MsrPQ is essential for the maintenance of envelope integrity under bleach stress, rescuing a wide series of structurally unrelated periplasmic proteins from methionine oxidation. The catalytic subunit MsrP is non-stereospecific, being able to reduce both (R-) and (S-) diastereoisomers of methionine sulfoxide.</text>
</comment>
<comment type="similarity">
    <text evidence="6">Belongs to the MsrP family.</text>
</comment>
<accession>A0A4R6VBG0</accession>
<evidence type="ECO:0000256" key="3">
    <source>
        <dbReference type="ARBA" id="ARBA00022729"/>
    </source>
</evidence>
<evidence type="ECO:0000256" key="4">
    <source>
        <dbReference type="ARBA" id="ARBA00022764"/>
    </source>
</evidence>
<dbReference type="OrthoDB" id="9795587at2"/>
<evidence type="ECO:0000256" key="2">
    <source>
        <dbReference type="ARBA" id="ARBA00022723"/>
    </source>
</evidence>
<dbReference type="NCBIfam" id="NF003767">
    <property type="entry name" value="PRK05363.1"/>
    <property type="match status" value="1"/>
</dbReference>
<dbReference type="GO" id="GO:0043546">
    <property type="term" value="F:molybdopterin cofactor binding"/>
    <property type="evidence" value="ECO:0007669"/>
    <property type="project" value="UniProtKB-UniRule"/>
</dbReference>
<dbReference type="RefSeq" id="WP_133543657.1">
    <property type="nucleotide sequence ID" value="NZ_SNYQ01000002.1"/>
</dbReference>
<comment type="cofactor">
    <cofactor evidence="6">
        <name>Mo-molybdopterin</name>
        <dbReference type="ChEBI" id="CHEBI:71302"/>
    </cofactor>
    <text evidence="6">Binds 1 Mo-molybdopterin (Mo-MPT) cofactor per subunit.</text>
</comment>
<keyword evidence="9" id="KW-1185">Reference proteome</keyword>
<evidence type="ECO:0000256" key="6">
    <source>
        <dbReference type="HAMAP-Rule" id="MF_01206"/>
    </source>
</evidence>
<dbReference type="GO" id="GO:0030091">
    <property type="term" value="P:protein repair"/>
    <property type="evidence" value="ECO:0007669"/>
    <property type="project" value="UniProtKB-UniRule"/>
</dbReference>
<feature type="binding site" evidence="6">
    <location>
        <position position="219"/>
    </location>
    <ligand>
        <name>Mo-molybdopterin</name>
        <dbReference type="ChEBI" id="CHEBI:71302"/>
    </ligand>
</feature>
<feature type="binding site" evidence="6">
    <location>
        <begin position="77"/>
        <end position="78"/>
    </location>
    <ligand>
        <name>Mo-molybdopterin</name>
        <dbReference type="ChEBI" id="CHEBI:71302"/>
    </ligand>
</feature>
<feature type="binding site" evidence="6">
    <location>
        <position position="132"/>
    </location>
    <ligand>
        <name>Mo-molybdopterin</name>
        <dbReference type="ChEBI" id="CHEBI:71302"/>
    </ligand>
    <ligandPart>
        <name>Mo</name>
        <dbReference type="ChEBI" id="CHEBI:28685"/>
    </ligandPart>
</feature>
<evidence type="ECO:0000256" key="1">
    <source>
        <dbReference type="ARBA" id="ARBA00022505"/>
    </source>
</evidence>
<evidence type="ECO:0000313" key="9">
    <source>
        <dbReference type="Proteomes" id="UP000295657"/>
    </source>
</evidence>
<dbReference type="EMBL" id="SNYQ01000002">
    <property type="protein sequence ID" value="TDQ58995.1"/>
    <property type="molecule type" value="Genomic_DNA"/>
</dbReference>
<evidence type="ECO:0000259" key="7">
    <source>
        <dbReference type="Pfam" id="PF00174"/>
    </source>
</evidence>
<feature type="binding site" evidence="6">
    <location>
        <position position="167"/>
    </location>
    <ligand>
        <name>Mo-molybdopterin</name>
        <dbReference type="ChEBI" id="CHEBI:71302"/>
    </ligand>
</feature>
<keyword evidence="1 6" id="KW-0500">Molybdenum</keyword>
<keyword evidence="3 6" id="KW-0732">Signal</keyword>
<evidence type="ECO:0000256" key="5">
    <source>
        <dbReference type="ARBA" id="ARBA00023002"/>
    </source>
</evidence>
<gene>
    <name evidence="6" type="primary">msrP</name>
    <name evidence="8" type="ORF">EDC45_0787</name>
</gene>
<dbReference type="PANTHER" id="PTHR43032">
    <property type="entry name" value="PROTEIN-METHIONINE-SULFOXIDE REDUCTASE"/>
    <property type="match status" value="1"/>
</dbReference>
<dbReference type="GO" id="GO:0016672">
    <property type="term" value="F:oxidoreductase activity, acting on a sulfur group of donors, quinone or similar compound as acceptor"/>
    <property type="evidence" value="ECO:0007669"/>
    <property type="project" value="UniProtKB-UniRule"/>
</dbReference>